<keyword evidence="5" id="KW-1133">Transmembrane helix</keyword>
<evidence type="ECO:0000256" key="1">
    <source>
        <dbReference type="ARBA" id="ARBA00004370"/>
    </source>
</evidence>
<dbReference type="RefSeq" id="WP_188564514.1">
    <property type="nucleotide sequence ID" value="NZ_BMED01000001.1"/>
</dbReference>
<dbReference type="AlphaFoldDB" id="A0A916U6I3"/>
<evidence type="ECO:0000259" key="6">
    <source>
        <dbReference type="PROSITE" id="PS50111"/>
    </source>
</evidence>
<comment type="subcellular location">
    <subcellularLocation>
        <location evidence="1">Membrane</location>
    </subcellularLocation>
</comment>
<keyword evidence="5" id="KW-0472">Membrane</keyword>
<dbReference type="InterPro" id="IPR004089">
    <property type="entry name" value="MCPsignal_dom"/>
</dbReference>
<organism evidence="7 8">
    <name type="scientific">Undibacterium terreum</name>
    <dbReference type="NCBI Taxonomy" id="1224302"/>
    <lineage>
        <taxon>Bacteria</taxon>
        <taxon>Pseudomonadati</taxon>
        <taxon>Pseudomonadota</taxon>
        <taxon>Betaproteobacteria</taxon>
        <taxon>Burkholderiales</taxon>
        <taxon>Oxalobacteraceae</taxon>
        <taxon>Undibacterium</taxon>
    </lineage>
</organism>
<keyword evidence="2" id="KW-0488">Methylation</keyword>
<dbReference type="GO" id="GO:0007165">
    <property type="term" value="P:signal transduction"/>
    <property type="evidence" value="ECO:0007669"/>
    <property type="project" value="UniProtKB-KW"/>
</dbReference>
<evidence type="ECO:0000256" key="5">
    <source>
        <dbReference type="SAM" id="Phobius"/>
    </source>
</evidence>
<evidence type="ECO:0000256" key="3">
    <source>
        <dbReference type="ARBA" id="ARBA00029447"/>
    </source>
</evidence>
<dbReference type="FunFam" id="1.10.287.950:FF:000001">
    <property type="entry name" value="Methyl-accepting chemotaxis sensory transducer"/>
    <property type="match status" value="1"/>
</dbReference>
<dbReference type="PANTHER" id="PTHR43531">
    <property type="entry name" value="PROTEIN ICFG"/>
    <property type="match status" value="1"/>
</dbReference>
<keyword evidence="5" id="KW-0812">Transmembrane</keyword>
<feature type="transmembrane region" description="Helical" evidence="5">
    <location>
        <begin position="12"/>
        <end position="34"/>
    </location>
</feature>
<dbReference type="Proteomes" id="UP000637423">
    <property type="component" value="Unassembled WGS sequence"/>
</dbReference>
<gene>
    <name evidence="7" type="ORF">GCM10011396_06300</name>
</gene>
<keyword evidence="4" id="KW-0807">Transducer</keyword>
<evidence type="ECO:0000313" key="8">
    <source>
        <dbReference type="Proteomes" id="UP000637423"/>
    </source>
</evidence>
<feature type="domain" description="Methyl-accepting transducer" evidence="6">
    <location>
        <begin position="272"/>
        <end position="501"/>
    </location>
</feature>
<dbReference type="GO" id="GO:0006935">
    <property type="term" value="P:chemotaxis"/>
    <property type="evidence" value="ECO:0007669"/>
    <property type="project" value="InterPro"/>
</dbReference>
<sequence length="541" mass="57970">MDLRHMTVGQRLTLGFGLILACMLIMVSITVIQLSSIATINTRIIEKDWVKADTLNQMKETTRANAAKTLELFIATDKGHAAKIQESISANKKIIADSLLILEKLIYTTEGKNLLTAIKESRALYLDSYGKVAALLEQNMHDEAAALMKGETLARMENLIDKIETLSVQQDKLVEKGNAEMSASVGTSRFWLLTLGSLSLVIGVIVATLIRRKLTRQLGGEPDYVIQVADRIAAGDLDARIDIDEKNQASILYAIRMMRNSLRTIVADVRNGASLIATASSQIAVGNQDLSSRTEEQASSLEETASAMEELNGTVKHNAQNADQANKLVINASGVAVKGGEVVSNVVNTMRAINESSRKIVDIISVIDGIAFQTNILALNAAVEAARAGEQGRGFAVVASEVRNLAQRSAAAAKEIKVLITESVDQVDAGTRLVDAAGQTMAEIVNSVQSVSDIMSEISVASNEQSRGIGQANQAISQMDGVTQQNAALVEEAAAAAHSLQEQARQLTKVISIFKLDEATVAAQPAPKRQLVSAREVAMLN</sequence>
<dbReference type="Pfam" id="PF00015">
    <property type="entry name" value="MCPsignal"/>
    <property type="match status" value="1"/>
</dbReference>
<reference evidence="7" key="2">
    <citation type="submission" date="2020-09" db="EMBL/GenBank/DDBJ databases">
        <authorList>
            <person name="Sun Q."/>
            <person name="Zhou Y."/>
        </authorList>
    </citation>
    <scope>NUCLEOTIDE SEQUENCE</scope>
    <source>
        <strain evidence="7">CGMCC 1.10998</strain>
    </source>
</reference>
<dbReference type="GO" id="GO:0004888">
    <property type="term" value="F:transmembrane signaling receptor activity"/>
    <property type="evidence" value="ECO:0007669"/>
    <property type="project" value="InterPro"/>
</dbReference>
<comment type="caution">
    <text evidence="7">The sequence shown here is derived from an EMBL/GenBank/DDBJ whole genome shotgun (WGS) entry which is preliminary data.</text>
</comment>
<dbReference type="SUPFAM" id="SSF58104">
    <property type="entry name" value="Methyl-accepting chemotaxis protein (MCP) signaling domain"/>
    <property type="match status" value="1"/>
</dbReference>
<dbReference type="PRINTS" id="PR00260">
    <property type="entry name" value="CHEMTRNSDUCR"/>
</dbReference>
<dbReference type="GO" id="GO:0005886">
    <property type="term" value="C:plasma membrane"/>
    <property type="evidence" value="ECO:0007669"/>
    <property type="project" value="TreeGrafter"/>
</dbReference>
<dbReference type="InterPro" id="IPR047347">
    <property type="entry name" value="YvaQ-like_sensor"/>
</dbReference>
<evidence type="ECO:0000256" key="2">
    <source>
        <dbReference type="ARBA" id="ARBA00022481"/>
    </source>
</evidence>
<dbReference type="PANTHER" id="PTHR43531:SF14">
    <property type="entry name" value="METHYL-ACCEPTING CHEMOTAXIS PROTEIN I-RELATED"/>
    <property type="match status" value="1"/>
</dbReference>
<protein>
    <submittedName>
        <fullName evidence="7">Methyl-accepting chemotaxis protein</fullName>
    </submittedName>
</protein>
<dbReference type="CDD" id="cd11386">
    <property type="entry name" value="MCP_signal"/>
    <property type="match status" value="1"/>
</dbReference>
<comment type="similarity">
    <text evidence="3">Belongs to the methyl-accepting chemotaxis (MCP) protein family.</text>
</comment>
<dbReference type="EMBL" id="BMED01000001">
    <property type="protein sequence ID" value="GGC62181.1"/>
    <property type="molecule type" value="Genomic_DNA"/>
</dbReference>
<accession>A0A916U6I3</accession>
<name>A0A916U6I3_9BURK</name>
<dbReference type="Pfam" id="PF12729">
    <property type="entry name" value="4HB_MCP_1"/>
    <property type="match status" value="1"/>
</dbReference>
<evidence type="ECO:0000313" key="7">
    <source>
        <dbReference type="EMBL" id="GGC62181.1"/>
    </source>
</evidence>
<dbReference type="PROSITE" id="PS50111">
    <property type="entry name" value="CHEMOTAXIS_TRANSDUC_2"/>
    <property type="match status" value="1"/>
</dbReference>
<keyword evidence="8" id="KW-1185">Reference proteome</keyword>
<dbReference type="InterPro" id="IPR051310">
    <property type="entry name" value="MCP_chemotaxis"/>
</dbReference>
<feature type="transmembrane region" description="Helical" evidence="5">
    <location>
        <begin position="190"/>
        <end position="210"/>
    </location>
</feature>
<reference evidence="7" key="1">
    <citation type="journal article" date="2014" name="Int. J. Syst. Evol. Microbiol.">
        <title>Complete genome sequence of Corynebacterium casei LMG S-19264T (=DSM 44701T), isolated from a smear-ripened cheese.</title>
        <authorList>
            <consortium name="US DOE Joint Genome Institute (JGI-PGF)"/>
            <person name="Walter F."/>
            <person name="Albersmeier A."/>
            <person name="Kalinowski J."/>
            <person name="Ruckert C."/>
        </authorList>
    </citation>
    <scope>NUCLEOTIDE SEQUENCE</scope>
    <source>
        <strain evidence="7">CGMCC 1.10998</strain>
    </source>
</reference>
<dbReference type="InterPro" id="IPR024478">
    <property type="entry name" value="HlyB_4HB_MCP"/>
</dbReference>
<dbReference type="SMART" id="SM00283">
    <property type="entry name" value="MA"/>
    <property type="match status" value="1"/>
</dbReference>
<dbReference type="CDD" id="cd19411">
    <property type="entry name" value="MCP2201-like_sensor"/>
    <property type="match status" value="1"/>
</dbReference>
<evidence type="ECO:0000256" key="4">
    <source>
        <dbReference type="PROSITE-ProRule" id="PRU00284"/>
    </source>
</evidence>
<dbReference type="InterPro" id="IPR004090">
    <property type="entry name" value="Chemotax_Me-accpt_rcpt"/>
</dbReference>
<dbReference type="PROSITE" id="PS51257">
    <property type="entry name" value="PROKAR_LIPOPROTEIN"/>
    <property type="match status" value="1"/>
</dbReference>
<dbReference type="Gene3D" id="1.10.287.950">
    <property type="entry name" value="Methyl-accepting chemotaxis protein"/>
    <property type="match status" value="1"/>
</dbReference>
<proteinExistence type="inferred from homology"/>